<comment type="subcellular location">
    <subcellularLocation>
        <location evidence="1">Membrane</location>
        <topology evidence="1">Multi-pass membrane protein</topology>
    </subcellularLocation>
    <subcellularLocation>
        <location evidence="6">Plastid</location>
        <location evidence="6">Chloroplast thylakoid membrane</location>
        <topology evidence="6">Multi-pass membrane protein</topology>
    </subcellularLocation>
</comment>
<feature type="transmembrane region" description="Helical" evidence="7">
    <location>
        <begin position="20"/>
        <end position="40"/>
    </location>
</feature>
<dbReference type="AlphaFoldDB" id="A0A1Z1M231"/>
<name>A0A1Z1M231_9FLOR</name>
<dbReference type="PANTHER" id="PTHR31566">
    <property type="entry name" value="CYTOCHROME C BIOGENESIS PROTEIN CCS1, CHLOROPLASTIC"/>
    <property type="match status" value="1"/>
</dbReference>
<comment type="similarity">
    <text evidence="6">Belongs to the Ccs1/CcsB family.</text>
</comment>
<comment type="function">
    <text evidence="6">Required during biogenesis of c-type cytochromes (cytochrome c6 and cytochrome f) at the step of heme attachment.</text>
</comment>
<evidence type="ECO:0000259" key="8">
    <source>
        <dbReference type="Pfam" id="PF05140"/>
    </source>
</evidence>
<keyword evidence="3 6" id="KW-0201">Cytochrome c-type biogenesis</keyword>
<keyword evidence="6" id="KW-0793">Thylakoid</keyword>
<evidence type="ECO:0000256" key="5">
    <source>
        <dbReference type="ARBA" id="ARBA00023136"/>
    </source>
</evidence>
<accession>A0A1Z1M231</accession>
<keyword evidence="5 6" id="KW-0472">Membrane</keyword>
<organism evidence="9">
    <name type="scientific">Laurencieae sp</name>
    <dbReference type="NCBI Taxonomy" id="2007162"/>
    <lineage>
        <taxon>Eukaryota</taxon>
        <taxon>Rhodophyta</taxon>
        <taxon>Florideophyceae</taxon>
        <taxon>Rhodymeniophycidae</taxon>
        <taxon>Ceramiales</taxon>
        <taxon>Rhodomelaceae</taxon>
        <taxon>Laurencieae</taxon>
    </lineage>
</organism>
<dbReference type="GO" id="GO:0009535">
    <property type="term" value="C:chloroplast thylakoid membrane"/>
    <property type="evidence" value="ECO:0007669"/>
    <property type="project" value="UniProtKB-SubCell"/>
</dbReference>
<dbReference type="GO" id="GO:0017004">
    <property type="term" value="P:cytochrome complex assembly"/>
    <property type="evidence" value="ECO:0007669"/>
    <property type="project" value="UniProtKB-UniRule"/>
</dbReference>
<gene>
    <name evidence="6 9" type="primary">ccs1</name>
</gene>
<feature type="domain" description="ResB-like" evidence="8">
    <location>
        <begin position="21"/>
        <end position="294"/>
    </location>
</feature>
<evidence type="ECO:0000256" key="4">
    <source>
        <dbReference type="ARBA" id="ARBA00022989"/>
    </source>
</evidence>
<evidence type="ECO:0000256" key="7">
    <source>
        <dbReference type="SAM" id="Phobius"/>
    </source>
</evidence>
<evidence type="ECO:0000256" key="6">
    <source>
        <dbReference type="HAMAP-Rule" id="MF_01392"/>
    </source>
</evidence>
<dbReference type="EMBL" id="MF101412">
    <property type="protein sequence ID" value="ARW60128.1"/>
    <property type="molecule type" value="Genomic_DNA"/>
</dbReference>
<keyword evidence="9" id="KW-0934">Plastid</keyword>
<evidence type="ECO:0000256" key="3">
    <source>
        <dbReference type="ARBA" id="ARBA00022748"/>
    </source>
</evidence>
<dbReference type="Pfam" id="PF05140">
    <property type="entry name" value="ResB"/>
    <property type="match status" value="1"/>
</dbReference>
<feature type="transmembrane region" description="Helical" evidence="7">
    <location>
        <begin position="80"/>
        <end position="102"/>
    </location>
</feature>
<keyword evidence="2 6" id="KW-0812">Transmembrane</keyword>
<feature type="transmembrane region" description="Helical" evidence="7">
    <location>
        <begin position="171"/>
        <end position="194"/>
    </location>
</feature>
<comment type="subunit">
    <text evidence="6">May interact with CcsA.</text>
</comment>
<reference evidence="9" key="1">
    <citation type="journal article" date="2017" name="J. Phycol.">
        <title>Analysis of chloroplast genomes and a supermatrix inform reclassification of the Rhodomelaceae (Rhodophyta).</title>
        <authorList>
            <person name="Diaz-Tapia P."/>
            <person name="Maggs C.A."/>
            <person name="West J.A."/>
            <person name="Verbruggen H."/>
        </authorList>
    </citation>
    <scope>NUCLEOTIDE SEQUENCE</scope>
    <source>
        <strain evidence="9">JFC1711</strain>
    </source>
</reference>
<protein>
    <recommendedName>
        <fullName evidence="6">Cytochrome c biogenesis protein Ccs1</fullName>
    </recommendedName>
</protein>
<dbReference type="HAMAP" id="MF_01392">
    <property type="entry name" value="CytC_Ccs1"/>
    <property type="match status" value="1"/>
</dbReference>
<evidence type="ECO:0000256" key="1">
    <source>
        <dbReference type="ARBA" id="ARBA00004141"/>
    </source>
</evidence>
<keyword evidence="4 6" id="KW-1133">Transmembrane helix</keyword>
<geneLocation type="chloroplast" evidence="9"/>
<dbReference type="PANTHER" id="PTHR31566:SF0">
    <property type="entry name" value="CYTOCHROME C BIOGENESIS PROTEIN CCS1, CHLOROPLASTIC"/>
    <property type="match status" value="1"/>
</dbReference>
<dbReference type="InterPro" id="IPR023494">
    <property type="entry name" value="Cyt_c_bgen_Ccs1/CcsB/ResB"/>
</dbReference>
<keyword evidence="9" id="KW-0150">Chloroplast</keyword>
<evidence type="ECO:0000313" key="9">
    <source>
        <dbReference type="EMBL" id="ARW60128.1"/>
    </source>
</evidence>
<feature type="transmembrane region" description="Helical" evidence="7">
    <location>
        <begin position="375"/>
        <end position="396"/>
    </location>
</feature>
<evidence type="ECO:0000256" key="2">
    <source>
        <dbReference type="ARBA" id="ARBA00022692"/>
    </source>
</evidence>
<dbReference type="InterPro" id="IPR007816">
    <property type="entry name" value="ResB-like_domain"/>
</dbReference>
<sequence length="454" mass="52800">MKTFEVKNWSWNFLKKLANLNLSIFILSLIAIFCVLGSLIEQDQSLSYYQTHYPVYKSNILNFNWQFIDYLGLDHIFQTWWFMLILFIFILTLLSCTFFTQLPSLKNARRWKFVYNKDYPHSKFSFKDSYQVDTYSSIVMADSLVNSSFFVFGQCYSVYAHRGLYGRISPIFVHFSIVAVLLGSMLSFLSGFVAQEIVPNGEIFHIKNVIRSGILSHFPASIFGRVESFKIDYNSDGSIKQFFSKISLISCEGDNIISKIISVNNPLHYHSMTFYQTDWQFNALKIRLADGNTLQKKLFKTVINNRNCWLCNILIDDYNQVFFAIFDLSSPVLVFNSDGLIIGAISINQLFYINNTSFLIDEILTSTGLQIKIDLGISIVYFGFFVLMLSTVLSYLSYSQIWVYRYFNVFQFLASTNRSVLFFEEDIVSINSVYHFRVSSRYIKTNYVQTIILK</sequence>
<proteinExistence type="inferred from homology"/>